<evidence type="ECO:0000256" key="2">
    <source>
        <dbReference type="SAM" id="MobiDB-lite"/>
    </source>
</evidence>
<feature type="compositionally biased region" description="Low complexity" evidence="2">
    <location>
        <begin position="316"/>
        <end position="329"/>
    </location>
</feature>
<feature type="region of interest" description="Disordered" evidence="2">
    <location>
        <begin position="187"/>
        <end position="239"/>
    </location>
</feature>
<feature type="chain" id="PRO_5008404987" evidence="3">
    <location>
        <begin position="28"/>
        <end position="383"/>
    </location>
</feature>
<dbReference type="AlphaFoldDB" id="A0A1B0BM20"/>
<feature type="region of interest" description="Disordered" evidence="2">
    <location>
        <begin position="311"/>
        <end position="337"/>
    </location>
</feature>
<name>A0A1B0BM20_9MUSC</name>
<feature type="compositionally biased region" description="Low complexity" evidence="2">
    <location>
        <begin position="53"/>
        <end position="70"/>
    </location>
</feature>
<organism evidence="4 5">
    <name type="scientific">Glossina palpalis gambiensis</name>
    <dbReference type="NCBI Taxonomy" id="67801"/>
    <lineage>
        <taxon>Eukaryota</taxon>
        <taxon>Metazoa</taxon>
        <taxon>Ecdysozoa</taxon>
        <taxon>Arthropoda</taxon>
        <taxon>Hexapoda</taxon>
        <taxon>Insecta</taxon>
        <taxon>Pterygota</taxon>
        <taxon>Neoptera</taxon>
        <taxon>Endopterygota</taxon>
        <taxon>Diptera</taxon>
        <taxon>Brachycera</taxon>
        <taxon>Muscomorpha</taxon>
        <taxon>Hippoboscoidea</taxon>
        <taxon>Glossinidae</taxon>
        <taxon>Glossina</taxon>
    </lineage>
</organism>
<keyword evidence="1" id="KW-0175">Coiled coil</keyword>
<reference evidence="5" key="1">
    <citation type="submission" date="2015-01" db="EMBL/GenBank/DDBJ databases">
        <authorList>
            <person name="Aksoy S."/>
            <person name="Warren W."/>
            <person name="Wilson R.K."/>
        </authorList>
    </citation>
    <scope>NUCLEOTIDE SEQUENCE [LARGE SCALE GENOMIC DNA]</scope>
    <source>
        <strain evidence="5">IAEA</strain>
    </source>
</reference>
<sequence>MKLTICQFSKLFLLLTAFFYILDQCNVLPASAIVTIKAETVSIVYDKDDDKNNNNNKHNNNNNNTNNNNKNNKDIKKFVKVKELYSSEIFRNLENSLETTTTTTTRTTTATLIDKLEDTLTKNEVSLLMKILDNKQEQQEQQQEQQQQIEQVSTITTINERIAKDLNIGKSIEKLSKHNQSLYVRLKGSINKNENKNKNKNDNDNRNDSSNDYYNVDKNDDENNKNNNNNNDENENENVNAKDNKASDVHSMTAAAGIDLKILSAHKLTTLVRDVENQQHFMANKQKATTKTTIIPSSTIILSNDFIWQKSKKQQQEQPQYKLRSSPTLLPSPLPSPTPSPLLSSLASILMPANKITSTAGVVSVLVNGSNYRPSLSITYAPS</sequence>
<feature type="compositionally biased region" description="Basic and acidic residues" evidence="2">
    <location>
        <begin position="193"/>
        <end position="224"/>
    </location>
</feature>
<evidence type="ECO:0000313" key="4">
    <source>
        <dbReference type="EnsemblMetazoa" id="GPPI034371-PA"/>
    </source>
</evidence>
<evidence type="ECO:0000313" key="5">
    <source>
        <dbReference type="Proteomes" id="UP000092460"/>
    </source>
</evidence>
<evidence type="ECO:0000256" key="3">
    <source>
        <dbReference type="SAM" id="SignalP"/>
    </source>
</evidence>
<feature type="coiled-coil region" evidence="1">
    <location>
        <begin position="128"/>
        <end position="155"/>
    </location>
</feature>
<evidence type="ECO:0000256" key="1">
    <source>
        <dbReference type="SAM" id="Coils"/>
    </source>
</evidence>
<dbReference type="EnsemblMetazoa" id="GPPI034371-RA">
    <property type="protein sequence ID" value="GPPI034371-PA"/>
    <property type="gene ID" value="GPPI034371"/>
</dbReference>
<accession>A0A1B0BM20</accession>
<reference evidence="4" key="2">
    <citation type="submission" date="2020-05" db="UniProtKB">
        <authorList>
            <consortium name="EnsemblMetazoa"/>
        </authorList>
    </citation>
    <scope>IDENTIFICATION</scope>
    <source>
        <strain evidence="4">IAEA</strain>
    </source>
</reference>
<protein>
    <submittedName>
        <fullName evidence="4">Uncharacterized protein</fullName>
    </submittedName>
</protein>
<dbReference type="Proteomes" id="UP000092460">
    <property type="component" value="Unassembled WGS sequence"/>
</dbReference>
<feature type="compositionally biased region" description="Low complexity" evidence="2">
    <location>
        <begin position="225"/>
        <end position="239"/>
    </location>
</feature>
<dbReference type="VEuPathDB" id="VectorBase:GPPI034371"/>
<keyword evidence="3" id="KW-0732">Signal</keyword>
<keyword evidence="5" id="KW-1185">Reference proteome</keyword>
<feature type="signal peptide" evidence="3">
    <location>
        <begin position="1"/>
        <end position="27"/>
    </location>
</feature>
<proteinExistence type="predicted"/>
<feature type="region of interest" description="Disordered" evidence="2">
    <location>
        <begin position="47"/>
        <end position="73"/>
    </location>
</feature>
<dbReference type="STRING" id="67801.A0A1B0BM20"/>
<dbReference type="EMBL" id="JXJN01016648">
    <property type="status" value="NOT_ANNOTATED_CDS"/>
    <property type="molecule type" value="Genomic_DNA"/>
</dbReference>